<proteinExistence type="inferred from homology"/>
<dbReference type="InterPro" id="IPR001109">
    <property type="entry name" value="Hydrogenase_HupF/HypC"/>
</dbReference>
<gene>
    <name evidence="2" type="ORF">HND93_18230</name>
</gene>
<accession>A0ABX2TCY5</accession>
<comment type="caution">
    <text evidence="2">The sequence shown here is derived from an EMBL/GenBank/DDBJ whole genome shotgun (WGS) entry which is preliminary data.</text>
</comment>
<reference evidence="2 3" key="1">
    <citation type="submission" date="2020-05" db="EMBL/GenBank/DDBJ databases">
        <title>Azospirillum oleiclasticum sp. nov, a nitrogen-fixing and heavy crude oil-emulsifying bacterium isolated from the crude oil of Yumen Oilfield.</title>
        <authorList>
            <person name="Wu D."/>
            <person name="Cai M."/>
            <person name="Zhang X."/>
        </authorList>
    </citation>
    <scope>NUCLEOTIDE SEQUENCE [LARGE SCALE GENOMIC DNA]</scope>
    <source>
        <strain evidence="2 3">ROY-1-1-2</strain>
    </source>
</reference>
<dbReference type="PANTHER" id="PTHR35177:SF2">
    <property type="entry name" value="HYDROGENASE MATURATION FACTOR HYBG"/>
    <property type="match status" value="1"/>
</dbReference>
<dbReference type="SUPFAM" id="SSF159127">
    <property type="entry name" value="HupF/HypC-like"/>
    <property type="match status" value="1"/>
</dbReference>
<dbReference type="RefSeq" id="WP_180283425.1">
    <property type="nucleotide sequence ID" value="NZ_JABFDB010000012.1"/>
</dbReference>
<evidence type="ECO:0000313" key="2">
    <source>
        <dbReference type="EMBL" id="NYZ21655.1"/>
    </source>
</evidence>
<dbReference type="PRINTS" id="PR00445">
    <property type="entry name" value="HUPFHYPC"/>
</dbReference>
<dbReference type="Gene3D" id="2.30.30.140">
    <property type="match status" value="1"/>
</dbReference>
<organism evidence="2 3">
    <name type="scientific">Azospirillum oleiclasticum</name>
    <dbReference type="NCBI Taxonomy" id="2735135"/>
    <lineage>
        <taxon>Bacteria</taxon>
        <taxon>Pseudomonadati</taxon>
        <taxon>Pseudomonadota</taxon>
        <taxon>Alphaproteobacteria</taxon>
        <taxon>Rhodospirillales</taxon>
        <taxon>Azospirillaceae</taxon>
        <taxon>Azospirillum</taxon>
    </lineage>
</organism>
<dbReference type="EMBL" id="JABFDB010000012">
    <property type="protein sequence ID" value="NYZ21655.1"/>
    <property type="molecule type" value="Genomic_DNA"/>
</dbReference>
<evidence type="ECO:0000313" key="3">
    <source>
        <dbReference type="Proteomes" id="UP000584642"/>
    </source>
</evidence>
<evidence type="ECO:0000256" key="1">
    <source>
        <dbReference type="ARBA" id="ARBA00006018"/>
    </source>
</evidence>
<dbReference type="InterPro" id="IPR019812">
    <property type="entry name" value="Hydgase_assmbl_chp_CS"/>
</dbReference>
<keyword evidence="3" id="KW-1185">Reference proteome</keyword>
<dbReference type="NCBIfam" id="TIGR00074">
    <property type="entry name" value="hypC_hupF"/>
    <property type="match status" value="1"/>
</dbReference>
<sequence>MCLGIPMRVIETDGIAARCVRRGEERLVNLLLVGEVPVGGWVLVHMDNAVQALDEAEVGPIDDALDAILIAARGGNVDHLLTIPERDDAP</sequence>
<comment type="similarity">
    <text evidence="1">Belongs to the HupF/HypC family.</text>
</comment>
<name>A0ABX2TCY5_9PROT</name>
<dbReference type="Pfam" id="PF01455">
    <property type="entry name" value="HupF_HypC"/>
    <property type="match status" value="1"/>
</dbReference>
<dbReference type="PANTHER" id="PTHR35177">
    <property type="entry name" value="HYDROGENASE MATURATION FACTOR HYBG"/>
    <property type="match status" value="1"/>
</dbReference>
<protein>
    <submittedName>
        <fullName evidence="2">HypC/HybG/HupF family hydrogenase formation chaperone</fullName>
    </submittedName>
</protein>
<dbReference type="PROSITE" id="PS01097">
    <property type="entry name" value="HUPF_HYPC"/>
    <property type="match status" value="1"/>
</dbReference>
<dbReference type="Proteomes" id="UP000584642">
    <property type="component" value="Unassembled WGS sequence"/>
</dbReference>